<feature type="region of interest" description="Disordered" evidence="2">
    <location>
        <begin position="392"/>
        <end position="416"/>
    </location>
</feature>
<dbReference type="AlphaFoldDB" id="A0A9N9DXC1"/>
<dbReference type="OrthoDB" id="2478835at2759"/>
<evidence type="ECO:0000313" key="4">
    <source>
        <dbReference type="Proteomes" id="UP000789405"/>
    </source>
</evidence>
<evidence type="ECO:0000256" key="1">
    <source>
        <dbReference type="SAM" id="Coils"/>
    </source>
</evidence>
<dbReference type="EMBL" id="CAJVPY010006105">
    <property type="protein sequence ID" value="CAG8656387.1"/>
    <property type="molecule type" value="Genomic_DNA"/>
</dbReference>
<gene>
    <name evidence="3" type="ORF">DERYTH_LOCUS10467</name>
</gene>
<protein>
    <submittedName>
        <fullName evidence="3">4897_t:CDS:1</fullName>
    </submittedName>
</protein>
<reference evidence="3" key="1">
    <citation type="submission" date="2021-06" db="EMBL/GenBank/DDBJ databases">
        <authorList>
            <person name="Kallberg Y."/>
            <person name="Tangrot J."/>
            <person name="Rosling A."/>
        </authorList>
    </citation>
    <scope>NUCLEOTIDE SEQUENCE</scope>
    <source>
        <strain evidence="3">MA453B</strain>
    </source>
</reference>
<sequence>MATSIIEMVKSKNRKRTQYKNALIPMEEDLRAEASSSNSSIKTFQNDMKQNQETEELKSIYTIKEKLSEKTQLNNQMVRILEKERKEEQEIIPNQEHEKWRIETNAKRYKVWVKVNNNKGQNIKEKTSFLLKEFNEKAEFLQMIENKFDKIVSSSARLNGLYHTFWIQFESQETAEEILEQKSQIVGDECVCVTTPNIKYTDLLKLKETSYAAKAIDVPPTMTSAELFTIMKQIGAQTFKEEAIGKGYKVDQHMIKIIAADQKICHQCKSTDHLVLNCPIAKENKEREFRQKQNYQRFNQTYKRYQPRVYNTLTNKYTDKKNTYAEITKRRTYQNEQQQQYKYQQKNNNTNETKMMQMLENINNRLNQIEENIEQLNERVDNLQQKQEITTNKKDENEMQTEMVSNEETEIYRSNN</sequence>
<feature type="compositionally biased region" description="Polar residues" evidence="2">
    <location>
        <begin position="400"/>
        <end position="416"/>
    </location>
</feature>
<evidence type="ECO:0000313" key="3">
    <source>
        <dbReference type="EMBL" id="CAG8656387.1"/>
    </source>
</evidence>
<evidence type="ECO:0000256" key="2">
    <source>
        <dbReference type="SAM" id="MobiDB-lite"/>
    </source>
</evidence>
<keyword evidence="4" id="KW-1185">Reference proteome</keyword>
<keyword evidence="1" id="KW-0175">Coiled coil</keyword>
<dbReference type="Proteomes" id="UP000789405">
    <property type="component" value="Unassembled WGS sequence"/>
</dbReference>
<organism evidence="3 4">
    <name type="scientific">Dentiscutata erythropus</name>
    <dbReference type="NCBI Taxonomy" id="1348616"/>
    <lineage>
        <taxon>Eukaryota</taxon>
        <taxon>Fungi</taxon>
        <taxon>Fungi incertae sedis</taxon>
        <taxon>Mucoromycota</taxon>
        <taxon>Glomeromycotina</taxon>
        <taxon>Glomeromycetes</taxon>
        <taxon>Diversisporales</taxon>
        <taxon>Gigasporaceae</taxon>
        <taxon>Dentiscutata</taxon>
    </lineage>
</organism>
<feature type="region of interest" description="Disordered" evidence="2">
    <location>
        <begin position="30"/>
        <end position="49"/>
    </location>
</feature>
<feature type="compositionally biased region" description="Polar residues" evidence="2">
    <location>
        <begin position="34"/>
        <end position="49"/>
    </location>
</feature>
<accession>A0A9N9DXC1</accession>
<comment type="caution">
    <text evidence="3">The sequence shown here is derived from an EMBL/GenBank/DDBJ whole genome shotgun (WGS) entry which is preliminary data.</text>
</comment>
<proteinExistence type="predicted"/>
<feature type="coiled-coil region" evidence="1">
    <location>
        <begin position="63"/>
        <end position="98"/>
    </location>
</feature>
<name>A0A9N9DXC1_9GLOM</name>